<dbReference type="OrthoDB" id="2549233at2759"/>
<protein>
    <submittedName>
        <fullName evidence="1">Uncharacterized protein</fullName>
    </submittedName>
</protein>
<organism evidence="1 2">
    <name type="scientific">Ustilago trichophora</name>
    <dbReference type="NCBI Taxonomy" id="86804"/>
    <lineage>
        <taxon>Eukaryota</taxon>
        <taxon>Fungi</taxon>
        <taxon>Dikarya</taxon>
        <taxon>Basidiomycota</taxon>
        <taxon>Ustilaginomycotina</taxon>
        <taxon>Ustilaginomycetes</taxon>
        <taxon>Ustilaginales</taxon>
        <taxon>Ustilaginaceae</taxon>
        <taxon>Ustilago</taxon>
    </lineage>
</organism>
<proteinExistence type="predicted"/>
<dbReference type="EMBL" id="OOIN01000042">
    <property type="protein sequence ID" value="SPO31913.1"/>
    <property type="molecule type" value="Genomic_DNA"/>
</dbReference>
<name>A0A5C3EMR9_9BASI</name>
<accession>A0A5C3EMR9</accession>
<evidence type="ECO:0000313" key="1">
    <source>
        <dbReference type="EMBL" id="SPO31913.1"/>
    </source>
</evidence>
<dbReference type="AlphaFoldDB" id="A0A5C3EMR9"/>
<gene>
    <name evidence="1" type="ORF">UTRI_10315</name>
</gene>
<dbReference type="Proteomes" id="UP000324022">
    <property type="component" value="Unassembled WGS sequence"/>
</dbReference>
<sequence length="133" mass="15270">MAAERPRHADFDVLVFFLTNKLSQEERQNLVALIEAKEFKNCVVTVEWSNERSGTEEDIERLSRQAAVEARPFQARTVVYIDDESPRDKKVIITDFEDGRIRVSRRMMAAYAGRIAVSCNLCCLTLEDAVEQE</sequence>
<evidence type="ECO:0000313" key="2">
    <source>
        <dbReference type="Proteomes" id="UP000324022"/>
    </source>
</evidence>
<reference evidence="1 2" key="1">
    <citation type="submission" date="2018-03" db="EMBL/GenBank/DDBJ databases">
        <authorList>
            <person name="Guldener U."/>
        </authorList>
    </citation>
    <scope>NUCLEOTIDE SEQUENCE [LARGE SCALE GENOMIC DNA]</scope>
    <source>
        <strain evidence="1 2">NBRC100155</strain>
    </source>
</reference>
<keyword evidence="2" id="KW-1185">Reference proteome</keyword>